<evidence type="ECO:0000313" key="6">
    <source>
        <dbReference type="EMBL" id="WKN37811.1"/>
    </source>
</evidence>
<dbReference type="PANTHER" id="PTHR30055:SF234">
    <property type="entry name" value="HTH-TYPE TRANSCRIPTIONAL REGULATOR BETI"/>
    <property type="match status" value="1"/>
</dbReference>
<organism evidence="6">
    <name type="scientific">Roseihalotalea indica</name>
    <dbReference type="NCBI Taxonomy" id="2867963"/>
    <lineage>
        <taxon>Bacteria</taxon>
        <taxon>Pseudomonadati</taxon>
        <taxon>Bacteroidota</taxon>
        <taxon>Cytophagia</taxon>
        <taxon>Cytophagales</taxon>
        <taxon>Catalimonadaceae</taxon>
        <taxon>Roseihalotalea</taxon>
    </lineage>
</organism>
<keyword evidence="3" id="KW-0804">Transcription</keyword>
<dbReference type="AlphaFoldDB" id="A0AA49JEW6"/>
<dbReference type="InterPro" id="IPR036271">
    <property type="entry name" value="Tet_transcr_reg_TetR-rel_C_sf"/>
</dbReference>
<dbReference type="GO" id="GO:0003700">
    <property type="term" value="F:DNA-binding transcription factor activity"/>
    <property type="evidence" value="ECO:0007669"/>
    <property type="project" value="TreeGrafter"/>
</dbReference>
<dbReference type="InterPro" id="IPR001647">
    <property type="entry name" value="HTH_TetR"/>
</dbReference>
<evidence type="ECO:0000256" key="4">
    <source>
        <dbReference type="PROSITE-ProRule" id="PRU00335"/>
    </source>
</evidence>
<evidence type="ECO:0000256" key="1">
    <source>
        <dbReference type="ARBA" id="ARBA00023015"/>
    </source>
</evidence>
<dbReference type="Gene3D" id="1.10.357.10">
    <property type="entry name" value="Tetracycline Repressor, domain 2"/>
    <property type="match status" value="1"/>
</dbReference>
<dbReference type="PROSITE" id="PS50977">
    <property type="entry name" value="HTH_TETR_2"/>
    <property type="match status" value="1"/>
</dbReference>
<gene>
    <name evidence="6" type="ORF">K4G66_03695</name>
</gene>
<sequence>MGIAERRQREKEQRAQDIVDAAEKVIFSKGYEKATMDEIAEAAELSKGTLYLYYKTKEELYQAIALRGNAILRKMAQAALRDDMSGLEKIITITQAYFRFYEQERPYFDALHYMDTSEMTPEAIHERHEAFERSENALYLLRDVIAQGIEDGSIRPGADPMKQALLVWGQALGVLQVMMSKECMMVDVLKVQREDLMNAFYTTLQHSLMP</sequence>
<dbReference type="GO" id="GO:0000976">
    <property type="term" value="F:transcription cis-regulatory region binding"/>
    <property type="evidence" value="ECO:0007669"/>
    <property type="project" value="TreeGrafter"/>
</dbReference>
<keyword evidence="2 4" id="KW-0238">DNA-binding</keyword>
<feature type="domain" description="HTH tetR-type" evidence="5">
    <location>
        <begin position="12"/>
        <end position="72"/>
    </location>
</feature>
<name>A0AA49JEW6_9BACT</name>
<keyword evidence="1" id="KW-0805">Transcription regulation</keyword>
<dbReference type="Gene3D" id="1.10.10.60">
    <property type="entry name" value="Homeodomain-like"/>
    <property type="match status" value="1"/>
</dbReference>
<accession>A0AA49JEW6</accession>
<dbReference type="EMBL" id="CP120682">
    <property type="protein sequence ID" value="WKN37811.1"/>
    <property type="molecule type" value="Genomic_DNA"/>
</dbReference>
<dbReference type="SUPFAM" id="SSF48498">
    <property type="entry name" value="Tetracyclin repressor-like, C-terminal domain"/>
    <property type="match status" value="1"/>
</dbReference>
<dbReference type="FunFam" id="1.10.10.60:FF:000141">
    <property type="entry name" value="TetR family transcriptional regulator"/>
    <property type="match status" value="1"/>
</dbReference>
<reference evidence="6" key="1">
    <citation type="journal article" date="2023" name="Comput. Struct. Biotechnol. J.">
        <title>Discovery of a novel marine Bacteroidetes with a rich repertoire of carbohydrate-active enzymes.</title>
        <authorList>
            <person name="Chen B."/>
            <person name="Liu G."/>
            <person name="Chen Q."/>
            <person name="Wang H."/>
            <person name="Liu L."/>
            <person name="Tang K."/>
        </authorList>
    </citation>
    <scope>NUCLEOTIDE SEQUENCE</scope>
    <source>
        <strain evidence="6">TK19036</strain>
    </source>
</reference>
<protein>
    <submittedName>
        <fullName evidence="6">TetR/AcrR family transcriptional regulator</fullName>
    </submittedName>
</protein>
<reference evidence="6" key="2">
    <citation type="journal article" date="2024" name="Antonie Van Leeuwenhoek">
        <title>Roseihalotalea indica gen. nov., sp. nov., a halophilic Bacteroidetes from mesopelagic Southwest Indian Ocean with higher carbohydrate metabolic potential.</title>
        <authorList>
            <person name="Chen B."/>
            <person name="Zhang M."/>
            <person name="Lin D."/>
            <person name="Ye J."/>
            <person name="Tang K."/>
        </authorList>
    </citation>
    <scope>NUCLEOTIDE SEQUENCE</scope>
    <source>
        <strain evidence="6">TK19036</strain>
    </source>
</reference>
<dbReference type="PRINTS" id="PR00455">
    <property type="entry name" value="HTHTETR"/>
</dbReference>
<evidence type="ECO:0000256" key="3">
    <source>
        <dbReference type="ARBA" id="ARBA00023163"/>
    </source>
</evidence>
<feature type="DNA-binding region" description="H-T-H motif" evidence="4">
    <location>
        <begin position="35"/>
        <end position="54"/>
    </location>
</feature>
<proteinExistence type="predicted"/>
<evidence type="ECO:0000259" key="5">
    <source>
        <dbReference type="PROSITE" id="PS50977"/>
    </source>
</evidence>
<evidence type="ECO:0000256" key="2">
    <source>
        <dbReference type="ARBA" id="ARBA00023125"/>
    </source>
</evidence>
<dbReference type="SUPFAM" id="SSF46689">
    <property type="entry name" value="Homeodomain-like"/>
    <property type="match status" value="1"/>
</dbReference>
<dbReference type="PANTHER" id="PTHR30055">
    <property type="entry name" value="HTH-TYPE TRANSCRIPTIONAL REGULATOR RUTR"/>
    <property type="match status" value="1"/>
</dbReference>
<dbReference type="InterPro" id="IPR050109">
    <property type="entry name" value="HTH-type_TetR-like_transc_reg"/>
</dbReference>
<dbReference type="InterPro" id="IPR009057">
    <property type="entry name" value="Homeodomain-like_sf"/>
</dbReference>
<dbReference type="Pfam" id="PF00440">
    <property type="entry name" value="TetR_N"/>
    <property type="match status" value="1"/>
</dbReference>